<feature type="transmembrane region" description="Helical" evidence="1">
    <location>
        <begin position="12"/>
        <end position="32"/>
    </location>
</feature>
<gene>
    <name evidence="2" type="ORF">AUR04nite_17590</name>
</gene>
<keyword evidence="3" id="KW-1185">Reference proteome</keyword>
<accession>A0A4Y4DNN6</accession>
<feature type="transmembrane region" description="Helical" evidence="1">
    <location>
        <begin position="151"/>
        <end position="175"/>
    </location>
</feature>
<feature type="transmembrane region" description="Helical" evidence="1">
    <location>
        <begin position="118"/>
        <end position="139"/>
    </location>
</feature>
<organism evidence="2 3">
    <name type="scientific">Glutamicibacter uratoxydans</name>
    <name type="common">Arthrobacter uratoxydans</name>
    <dbReference type="NCBI Taxonomy" id="43667"/>
    <lineage>
        <taxon>Bacteria</taxon>
        <taxon>Bacillati</taxon>
        <taxon>Actinomycetota</taxon>
        <taxon>Actinomycetes</taxon>
        <taxon>Micrococcales</taxon>
        <taxon>Micrococcaceae</taxon>
        <taxon>Glutamicibacter</taxon>
    </lineage>
</organism>
<name>A0A4Y4DNN6_GLUUR</name>
<dbReference type="EMBL" id="BJNY01000009">
    <property type="protein sequence ID" value="GED06227.1"/>
    <property type="molecule type" value="Genomic_DNA"/>
</dbReference>
<sequence length="268" mass="27580">MAITASRINASRWPAALMTAATMGIAIVGAFFGNGALGGTPIQQASGGYLGPNSTLLAPSTPAFSIWSLVYCGLIVYAVYQLTPAGRHSETAARYRLPASIAALLNAVWILVAQAGWLGTSVAVIFILLLSLAWLITQLGKHQTQTRTEHWIMWTTFGVYLGWVSIASIANTAAWLASLGVGPSGQWAPAAAVVLIAAAVVIGLAATGKSGGHPEAALAMAWGLGWIGHSRLNGSNQSDLVGTSALAAAAILAVGALLLAARAWRGRQ</sequence>
<dbReference type="Gene3D" id="1.20.1260.100">
    <property type="entry name" value="TspO/MBR protein"/>
    <property type="match status" value="1"/>
</dbReference>
<dbReference type="RefSeq" id="WP_141364075.1">
    <property type="nucleotide sequence ID" value="NZ_BAAAJL010000011.1"/>
</dbReference>
<comment type="caution">
    <text evidence="2">The sequence shown here is derived from an EMBL/GenBank/DDBJ whole genome shotgun (WGS) entry which is preliminary data.</text>
</comment>
<dbReference type="InterPro" id="IPR038330">
    <property type="entry name" value="TspO/MBR-related_sf"/>
</dbReference>
<feature type="transmembrane region" description="Helical" evidence="1">
    <location>
        <begin position="95"/>
        <end position="112"/>
    </location>
</feature>
<evidence type="ECO:0008006" key="4">
    <source>
        <dbReference type="Google" id="ProtNLM"/>
    </source>
</evidence>
<reference evidence="2 3" key="1">
    <citation type="submission" date="2019-06" db="EMBL/GenBank/DDBJ databases">
        <title>Whole genome shotgun sequence of Glutamicibacter uratoxydans NBRC 15515.</title>
        <authorList>
            <person name="Hosoyama A."/>
            <person name="Uohara A."/>
            <person name="Ohji S."/>
            <person name="Ichikawa N."/>
        </authorList>
    </citation>
    <scope>NUCLEOTIDE SEQUENCE [LARGE SCALE GENOMIC DNA]</scope>
    <source>
        <strain evidence="2 3">NBRC 15515</strain>
    </source>
</reference>
<evidence type="ECO:0000256" key="1">
    <source>
        <dbReference type="SAM" id="Phobius"/>
    </source>
</evidence>
<proteinExistence type="predicted"/>
<feature type="transmembrane region" description="Helical" evidence="1">
    <location>
        <begin position="240"/>
        <end position="261"/>
    </location>
</feature>
<feature type="transmembrane region" description="Helical" evidence="1">
    <location>
        <begin position="64"/>
        <end position="83"/>
    </location>
</feature>
<keyword evidence="1" id="KW-0812">Transmembrane</keyword>
<keyword evidence="1" id="KW-1133">Transmembrane helix</keyword>
<feature type="transmembrane region" description="Helical" evidence="1">
    <location>
        <begin position="217"/>
        <end position="234"/>
    </location>
</feature>
<protein>
    <recommendedName>
        <fullName evidence="4">Tryptophan-rich sensory protein</fullName>
    </recommendedName>
</protein>
<dbReference type="OrthoDB" id="5189031at2"/>
<evidence type="ECO:0000313" key="2">
    <source>
        <dbReference type="EMBL" id="GED06227.1"/>
    </source>
</evidence>
<feature type="transmembrane region" description="Helical" evidence="1">
    <location>
        <begin position="187"/>
        <end position="205"/>
    </location>
</feature>
<evidence type="ECO:0000313" key="3">
    <source>
        <dbReference type="Proteomes" id="UP000316612"/>
    </source>
</evidence>
<dbReference type="AlphaFoldDB" id="A0A4Y4DNN6"/>
<keyword evidence="1" id="KW-0472">Membrane</keyword>
<dbReference type="Proteomes" id="UP000316612">
    <property type="component" value="Unassembled WGS sequence"/>
</dbReference>